<evidence type="ECO:0000256" key="9">
    <source>
        <dbReference type="ARBA" id="ARBA00023012"/>
    </source>
</evidence>
<sequence length="489" mass="51525">MRRRLVALFLGLVALVLLAVEVPLAASYAQSRTQQLLIDRTGDTARLARLAAPALARDAVQTLEPEVQAYARLYGVRVQVHGADGEVLLSSAAGEATAAEGTQALAQALAGRRSSPPAAVLPWQASPVAVAEPVLRGSEVAGAVVTVSPTGETVRVVVVYWAVLAVAGLLVLGLVAVATWPLSRWILRPVHRLDDAVHTLTTGDLDARAEVGHGPPELRRLIADFNRMAEAIRTSSAQQRALVADVSHQLRNPLTALQLRVDALESGLIPAARGDHRLAMDEIQRLTQVLDDTLAMARAQEDRNDLVAIDVRECVRDRLRMWSDAAEAGGTEMRLAGEGSSWVLAPPGALDMVLDAVLHNALRFTPGGTVRASVDEGTDGTIELLVSDDGPGLTPEQCAAATRRFWRGADQQNVPGSGLGLAISLTLVQRCGGTLTVRPARPHGLSVVIRLPRLEAARTAPPPTAPPGAGQVGPGARTHPPPTPGLAAR</sequence>
<evidence type="ECO:0000256" key="12">
    <source>
        <dbReference type="SAM" id="Phobius"/>
    </source>
</evidence>
<keyword evidence="6 12" id="KW-0812">Transmembrane</keyword>
<keyword evidence="4" id="KW-0597">Phosphoprotein</keyword>
<dbReference type="Gene3D" id="3.30.565.10">
    <property type="entry name" value="Histidine kinase-like ATPase, C-terminal domain"/>
    <property type="match status" value="1"/>
</dbReference>
<dbReference type="InterPro" id="IPR004358">
    <property type="entry name" value="Sig_transdc_His_kin-like_C"/>
</dbReference>
<dbReference type="Pfam" id="PF02518">
    <property type="entry name" value="HATPase_c"/>
    <property type="match status" value="1"/>
</dbReference>
<reference evidence="15" key="1">
    <citation type="submission" date="2020-02" db="EMBL/GenBank/DDBJ databases">
        <authorList>
            <person name="Meier V. D."/>
        </authorList>
    </citation>
    <scope>NUCLEOTIDE SEQUENCE</scope>
    <source>
        <strain evidence="15">AVDCRST_MAG52</strain>
    </source>
</reference>
<keyword evidence="7 15" id="KW-0418">Kinase</keyword>
<evidence type="ECO:0000256" key="7">
    <source>
        <dbReference type="ARBA" id="ARBA00022777"/>
    </source>
</evidence>
<evidence type="ECO:0000256" key="4">
    <source>
        <dbReference type="ARBA" id="ARBA00022553"/>
    </source>
</evidence>
<dbReference type="Pfam" id="PF00672">
    <property type="entry name" value="HAMP"/>
    <property type="match status" value="1"/>
</dbReference>
<dbReference type="SMART" id="SM00388">
    <property type="entry name" value="HisKA"/>
    <property type="match status" value="1"/>
</dbReference>
<evidence type="ECO:0000256" key="2">
    <source>
        <dbReference type="ARBA" id="ARBA00004236"/>
    </source>
</evidence>
<dbReference type="AlphaFoldDB" id="A0A6J4IXW7"/>
<feature type="region of interest" description="Disordered" evidence="11">
    <location>
        <begin position="458"/>
        <end position="489"/>
    </location>
</feature>
<name>A0A6J4IXW7_9ACTN</name>
<dbReference type="PROSITE" id="PS50885">
    <property type="entry name" value="HAMP"/>
    <property type="match status" value="1"/>
</dbReference>
<dbReference type="SUPFAM" id="SSF47384">
    <property type="entry name" value="Homodimeric domain of signal transducing histidine kinase"/>
    <property type="match status" value="1"/>
</dbReference>
<evidence type="ECO:0000256" key="6">
    <source>
        <dbReference type="ARBA" id="ARBA00022692"/>
    </source>
</evidence>
<evidence type="ECO:0000259" key="13">
    <source>
        <dbReference type="PROSITE" id="PS50109"/>
    </source>
</evidence>
<comment type="subcellular location">
    <subcellularLocation>
        <location evidence="2">Cell membrane</location>
    </subcellularLocation>
</comment>
<dbReference type="PANTHER" id="PTHR45436:SF5">
    <property type="entry name" value="SENSOR HISTIDINE KINASE TRCS"/>
    <property type="match status" value="1"/>
</dbReference>
<dbReference type="PROSITE" id="PS50109">
    <property type="entry name" value="HIS_KIN"/>
    <property type="match status" value="1"/>
</dbReference>
<feature type="domain" description="HAMP" evidence="14">
    <location>
        <begin position="184"/>
        <end position="237"/>
    </location>
</feature>
<feature type="compositionally biased region" description="Pro residues" evidence="11">
    <location>
        <begin position="479"/>
        <end position="489"/>
    </location>
</feature>
<dbReference type="InterPro" id="IPR036890">
    <property type="entry name" value="HATPase_C_sf"/>
</dbReference>
<dbReference type="Gene3D" id="1.10.287.130">
    <property type="match status" value="1"/>
</dbReference>
<dbReference type="InterPro" id="IPR005467">
    <property type="entry name" value="His_kinase_dom"/>
</dbReference>
<dbReference type="PANTHER" id="PTHR45436">
    <property type="entry name" value="SENSOR HISTIDINE KINASE YKOH"/>
    <property type="match status" value="1"/>
</dbReference>
<evidence type="ECO:0000256" key="8">
    <source>
        <dbReference type="ARBA" id="ARBA00022989"/>
    </source>
</evidence>
<dbReference type="SUPFAM" id="SSF158472">
    <property type="entry name" value="HAMP domain-like"/>
    <property type="match status" value="1"/>
</dbReference>
<feature type="domain" description="Histidine kinase" evidence="13">
    <location>
        <begin position="245"/>
        <end position="455"/>
    </location>
</feature>
<evidence type="ECO:0000256" key="5">
    <source>
        <dbReference type="ARBA" id="ARBA00022679"/>
    </source>
</evidence>
<proteinExistence type="predicted"/>
<evidence type="ECO:0000313" key="15">
    <source>
        <dbReference type="EMBL" id="CAA9265023.1"/>
    </source>
</evidence>
<dbReference type="SMART" id="SM00304">
    <property type="entry name" value="HAMP"/>
    <property type="match status" value="1"/>
</dbReference>
<evidence type="ECO:0000259" key="14">
    <source>
        <dbReference type="PROSITE" id="PS50885"/>
    </source>
</evidence>
<dbReference type="InterPro" id="IPR003594">
    <property type="entry name" value="HATPase_dom"/>
</dbReference>
<keyword evidence="10 12" id="KW-0472">Membrane</keyword>
<protein>
    <recommendedName>
        <fullName evidence="3">histidine kinase</fullName>
        <ecNumber evidence="3">2.7.13.3</ecNumber>
    </recommendedName>
</protein>
<comment type="catalytic activity">
    <reaction evidence="1">
        <text>ATP + protein L-histidine = ADP + protein N-phospho-L-histidine.</text>
        <dbReference type="EC" id="2.7.13.3"/>
    </reaction>
</comment>
<dbReference type="CDD" id="cd06225">
    <property type="entry name" value="HAMP"/>
    <property type="match status" value="1"/>
</dbReference>
<organism evidence="15">
    <name type="scientific">uncultured Blastococcus sp</name>
    <dbReference type="NCBI Taxonomy" id="217144"/>
    <lineage>
        <taxon>Bacteria</taxon>
        <taxon>Bacillati</taxon>
        <taxon>Actinomycetota</taxon>
        <taxon>Actinomycetes</taxon>
        <taxon>Geodermatophilales</taxon>
        <taxon>Geodermatophilaceae</taxon>
        <taxon>Blastococcus</taxon>
        <taxon>environmental samples</taxon>
    </lineage>
</organism>
<dbReference type="GO" id="GO:0000155">
    <property type="term" value="F:phosphorelay sensor kinase activity"/>
    <property type="evidence" value="ECO:0007669"/>
    <property type="project" value="InterPro"/>
</dbReference>
<evidence type="ECO:0000256" key="10">
    <source>
        <dbReference type="ARBA" id="ARBA00023136"/>
    </source>
</evidence>
<dbReference type="SMART" id="SM00387">
    <property type="entry name" value="HATPase_c"/>
    <property type="match status" value="1"/>
</dbReference>
<evidence type="ECO:0000256" key="1">
    <source>
        <dbReference type="ARBA" id="ARBA00000085"/>
    </source>
</evidence>
<dbReference type="Pfam" id="PF00512">
    <property type="entry name" value="HisKA"/>
    <property type="match status" value="1"/>
</dbReference>
<gene>
    <name evidence="15" type="ORF">AVDCRST_MAG52-2821</name>
</gene>
<evidence type="ECO:0000256" key="11">
    <source>
        <dbReference type="SAM" id="MobiDB-lite"/>
    </source>
</evidence>
<dbReference type="EMBL" id="CADCTN010000198">
    <property type="protein sequence ID" value="CAA9265023.1"/>
    <property type="molecule type" value="Genomic_DNA"/>
</dbReference>
<dbReference type="InterPro" id="IPR050428">
    <property type="entry name" value="TCS_sensor_his_kinase"/>
</dbReference>
<accession>A0A6J4IXW7</accession>
<dbReference type="SUPFAM" id="SSF55874">
    <property type="entry name" value="ATPase domain of HSP90 chaperone/DNA topoisomerase II/histidine kinase"/>
    <property type="match status" value="1"/>
</dbReference>
<feature type="transmembrane region" description="Helical" evidence="12">
    <location>
        <begin position="158"/>
        <end position="182"/>
    </location>
</feature>
<dbReference type="InterPro" id="IPR003661">
    <property type="entry name" value="HisK_dim/P_dom"/>
</dbReference>
<evidence type="ECO:0000256" key="3">
    <source>
        <dbReference type="ARBA" id="ARBA00012438"/>
    </source>
</evidence>
<dbReference type="InterPro" id="IPR003660">
    <property type="entry name" value="HAMP_dom"/>
</dbReference>
<dbReference type="CDD" id="cd00082">
    <property type="entry name" value="HisKA"/>
    <property type="match status" value="1"/>
</dbReference>
<dbReference type="EC" id="2.7.13.3" evidence="3"/>
<dbReference type="PRINTS" id="PR00344">
    <property type="entry name" value="BCTRLSENSOR"/>
</dbReference>
<dbReference type="GO" id="GO:0005886">
    <property type="term" value="C:plasma membrane"/>
    <property type="evidence" value="ECO:0007669"/>
    <property type="project" value="UniProtKB-SubCell"/>
</dbReference>
<dbReference type="Gene3D" id="6.10.340.10">
    <property type="match status" value="1"/>
</dbReference>
<keyword evidence="8 12" id="KW-1133">Transmembrane helix</keyword>
<keyword evidence="9" id="KW-0902">Two-component regulatory system</keyword>
<dbReference type="InterPro" id="IPR036097">
    <property type="entry name" value="HisK_dim/P_sf"/>
</dbReference>
<keyword evidence="5" id="KW-0808">Transferase</keyword>
<dbReference type="CDD" id="cd00075">
    <property type="entry name" value="HATPase"/>
    <property type="match status" value="1"/>
</dbReference>